<gene>
    <name evidence="2" type="ORF">FHS48_001073</name>
</gene>
<dbReference type="AlphaFoldDB" id="A0A7W9ZE06"/>
<dbReference type="RefSeq" id="WP_184262134.1">
    <property type="nucleotide sequence ID" value="NZ_JACIIX010000003.1"/>
</dbReference>
<evidence type="ECO:0008006" key="4">
    <source>
        <dbReference type="Google" id="ProtNLM"/>
    </source>
</evidence>
<dbReference type="EMBL" id="JACIIX010000003">
    <property type="protein sequence ID" value="MBB6209665.1"/>
    <property type="molecule type" value="Genomic_DNA"/>
</dbReference>
<evidence type="ECO:0000313" key="3">
    <source>
        <dbReference type="Proteomes" id="UP000544872"/>
    </source>
</evidence>
<comment type="caution">
    <text evidence="2">The sequence shown here is derived from an EMBL/GenBank/DDBJ whole genome shotgun (WGS) entry which is preliminary data.</text>
</comment>
<dbReference type="Proteomes" id="UP000544872">
    <property type="component" value="Unassembled WGS sequence"/>
</dbReference>
<reference evidence="2 3" key="1">
    <citation type="submission" date="2020-08" db="EMBL/GenBank/DDBJ databases">
        <title>Genomic Encyclopedia of Type Strains, Phase IV (KMG-IV): sequencing the most valuable type-strain genomes for metagenomic binning, comparative biology and taxonomic classification.</title>
        <authorList>
            <person name="Goeker M."/>
        </authorList>
    </citation>
    <scope>NUCLEOTIDE SEQUENCE [LARGE SCALE GENOMIC DNA]</scope>
    <source>
        <strain evidence="2 3">DSM 11590</strain>
    </source>
</reference>
<organism evidence="2 3">
    <name type="scientific">Novispirillum itersonii</name>
    <name type="common">Aquaspirillum itersonii</name>
    <dbReference type="NCBI Taxonomy" id="189"/>
    <lineage>
        <taxon>Bacteria</taxon>
        <taxon>Pseudomonadati</taxon>
        <taxon>Pseudomonadota</taxon>
        <taxon>Alphaproteobacteria</taxon>
        <taxon>Rhodospirillales</taxon>
        <taxon>Novispirillaceae</taxon>
        <taxon>Novispirillum</taxon>
    </lineage>
</organism>
<feature type="chain" id="PRO_5031406688" description="Lipoprotein" evidence="1">
    <location>
        <begin position="25"/>
        <end position="182"/>
    </location>
</feature>
<keyword evidence="1" id="KW-0732">Signal</keyword>
<keyword evidence="3" id="KW-1185">Reference proteome</keyword>
<evidence type="ECO:0000256" key="1">
    <source>
        <dbReference type="SAM" id="SignalP"/>
    </source>
</evidence>
<evidence type="ECO:0000313" key="2">
    <source>
        <dbReference type="EMBL" id="MBB6209665.1"/>
    </source>
</evidence>
<proteinExistence type="predicted"/>
<name>A0A7W9ZE06_NOVIT</name>
<feature type="signal peptide" evidence="1">
    <location>
        <begin position="1"/>
        <end position="24"/>
    </location>
</feature>
<accession>A0A7W9ZE06</accession>
<sequence>MAGPGFLKRLVQAALAVAVTGVAACDDLPQTVVTFMRPGGTWAFFDYASSRGPVLVQVLTAPSGFTPATVSAQAGAAVSRAIQRKVITTTADPAQAAAPEYRLVFAFDLPTSTAPERLCDGTRLEPQGDPATIRLIGAFCHKTEVHASATGTLPRRGGDDGAALGEILAQMTRGLIVEDNSR</sequence>
<protein>
    <recommendedName>
        <fullName evidence="4">Lipoprotein</fullName>
    </recommendedName>
</protein>